<feature type="compositionally biased region" description="Polar residues" evidence="1">
    <location>
        <begin position="1026"/>
        <end position="1035"/>
    </location>
</feature>
<protein>
    <submittedName>
        <fullName evidence="2">Uncharacterized protein</fullName>
    </submittedName>
</protein>
<feature type="compositionally biased region" description="Low complexity" evidence="1">
    <location>
        <begin position="106"/>
        <end position="115"/>
    </location>
</feature>
<evidence type="ECO:0000313" key="3">
    <source>
        <dbReference type="Proteomes" id="UP000827892"/>
    </source>
</evidence>
<accession>A0AAE8ZRW8</accession>
<name>A0AAE8ZRW8_CAEBR</name>
<proteinExistence type="predicted"/>
<sequence length="1086" mass="113888">MIPNIVVAENSEPEDVEEEIEDEDVLESGIDKNLGADLSVTTKSPTTSPLGSPAGLSSPCGSQEPNELPMPKTPVKDGLPIADGTLFSAESPERCPIVPKRPRIESPSSTVPSSSANTQNGQSAGCFSLNGYSVPDEFAKPVETLVKLRLPPIPAGSPRCGPIVPKRPRIESPSSTVPSSSANAQIGQSQPAGGPSPMVSSIPDGFAKLNETPVNAGLPFPKGSPDRGPTVPKRARIAVESKSITETWSAILRKGQSQPVGFSSPIGSTVPAGSSNPMTAVPQTPELIYFSARWTEAYARIARVSSLMGAGFRAGYLFATRYAEIQSQLAQASLLMRGSLPDDLKPPIPAAGMSIPGGLHQGQSQLATFAASIQSSVPAGSPKKNKDQIALGPRIPVSAISCSAGSQKDLSQLATTDTSMESSVPSGQKQVDGLFTAVGSLNDDGKSFPASPSNPNKLSPFPVSAKYSFFKDFKQTVEEIKEADRRMRRSVPNGSKKPKGYSVAFEPPIPAWLRDRLSQLDIVATIESPVPATPEQVNGIVNAVESPITVESSSPTASFDTVGYTVGNGNPAASSDQNGLSAAVELPHRTETSLPAGSLEDGSEKSNGNPVALGPFIPATKKSFSAGSRKRPAQQITSESAEPHKLPLTVKTAILAGASIAANLPNAGSTEPNKLPTTFGSKFPSFQAFWENVQLSDWKQVQSCLTQISSMVAFLANGEPVQLGSLLPDGSLSTVDSQPSPGSVAGPPPKASSAPLPEPQAEENGSESKDVEITTFRIVSVYSHPVNLKPGGGAHPFFDIFRRDNVRQALPRFGANSVLMMPNIVVDENLKPEDVEDEMEDEDALESDDDENLGANLSVTTKSPTPSPFGSPARRSSSCRFQEVTEVPMPTGSPIQPKTPVPAGLPETRFQITDVSLPMSSFVPTECIESNGTAVKFGSPIPDGTLFSAESSECGPIVPKRPRIAIESPSAIGQSEAAASSNGPPVPARHIEPKLTPVKVGLLIPAGSPKCGPIVPKRPRIESRSSNETLPSTKWQTGQLQPTFPLFAVELPPVTKAKSQKGQTAPAAFASPNSCGVFSGHHFVST</sequence>
<feature type="region of interest" description="Disordered" evidence="1">
    <location>
        <begin position="971"/>
        <end position="991"/>
    </location>
</feature>
<feature type="compositionally biased region" description="Low complexity" evidence="1">
    <location>
        <begin position="48"/>
        <end position="62"/>
    </location>
</feature>
<gene>
    <name evidence="2" type="ORF">L3Y34_010556</name>
</gene>
<feature type="region of interest" description="Disordered" evidence="1">
    <location>
        <begin position="1"/>
        <end position="120"/>
    </location>
</feature>
<feature type="region of interest" description="Disordered" evidence="1">
    <location>
        <begin position="1013"/>
        <end position="1035"/>
    </location>
</feature>
<dbReference type="Proteomes" id="UP000827892">
    <property type="component" value="Chromosome X"/>
</dbReference>
<feature type="compositionally biased region" description="Low complexity" evidence="1">
    <location>
        <begin position="172"/>
        <end position="181"/>
    </location>
</feature>
<feature type="region of interest" description="Disordered" evidence="1">
    <location>
        <begin position="593"/>
        <end position="644"/>
    </location>
</feature>
<feature type="compositionally biased region" description="Acidic residues" evidence="1">
    <location>
        <begin position="11"/>
        <end position="26"/>
    </location>
</feature>
<feature type="region of interest" description="Disordered" evidence="1">
    <location>
        <begin position="727"/>
        <end position="770"/>
    </location>
</feature>
<dbReference type="EMBL" id="CP090896">
    <property type="protein sequence ID" value="ULT80056.1"/>
    <property type="molecule type" value="Genomic_DNA"/>
</dbReference>
<organism evidence="2 3">
    <name type="scientific">Caenorhabditis briggsae</name>
    <dbReference type="NCBI Taxonomy" id="6238"/>
    <lineage>
        <taxon>Eukaryota</taxon>
        <taxon>Metazoa</taxon>
        <taxon>Ecdysozoa</taxon>
        <taxon>Nematoda</taxon>
        <taxon>Chromadorea</taxon>
        <taxon>Rhabditida</taxon>
        <taxon>Rhabditina</taxon>
        <taxon>Rhabditomorpha</taxon>
        <taxon>Rhabditoidea</taxon>
        <taxon>Rhabditidae</taxon>
        <taxon>Peloderinae</taxon>
        <taxon>Caenorhabditis</taxon>
    </lineage>
</organism>
<feature type="region of interest" description="Disordered" evidence="1">
    <location>
        <begin position="155"/>
        <end position="232"/>
    </location>
</feature>
<feature type="compositionally biased region" description="Polar residues" evidence="1">
    <location>
        <begin position="971"/>
        <end position="983"/>
    </location>
</feature>
<dbReference type="AlphaFoldDB" id="A0AAE8ZRW8"/>
<feature type="region of interest" description="Disordered" evidence="1">
    <location>
        <begin position="832"/>
        <end position="880"/>
    </location>
</feature>
<feature type="compositionally biased region" description="Polar residues" evidence="1">
    <location>
        <begin position="731"/>
        <end position="741"/>
    </location>
</feature>
<evidence type="ECO:0000313" key="2">
    <source>
        <dbReference type="EMBL" id="ULT80056.1"/>
    </source>
</evidence>
<feature type="compositionally biased region" description="Acidic residues" evidence="1">
    <location>
        <begin position="834"/>
        <end position="852"/>
    </location>
</feature>
<feature type="compositionally biased region" description="Polar residues" evidence="1">
    <location>
        <begin position="855"/>
        <end position="864"/>
    </location>
</feature>
<evidence type="ECO:0000256" key="1">
    <source>
        <dbReference type="SAM" id="MobiDB-lite"/>
    </source>
</evidence>
<reference evidence="2 3" key="1">
    <citation type="submission" date="2022-05" db="EMBL/GenBank/DDBJ databases">
        <title>Chromosome-level reference genomes for two strains of Caenorhabditis briggsae: an improved platform for comparative genomics.</title>
        <authorList>
            <person name="Stevens L."/>
            <person name="Andersen E.C."/>
        </authorList>
    </citation>
    <scope>NUCLEOTIDE SEQUENCE [LARGE SCALE GENOMIC DNA]</scope>
    <source>
        <strain evidence="2">QX1410_ONT</strain>
        <tissue evidence="2">Whole-organism</tissue>
    </source>
</reference>
<feature type="compositionally biased region" description="Polar residues" evidence="1">
    <location>
        <begin position="182"/>
        <end position="191"/>
    </location>
</feature>